<feature type="transmembrane region" description="Helical" evidence="1">
    <location>
        <begin position="44"/>
        <end position="73"/>
    </location>
</feature>
<gene>
    <name evidence="2" type="ORF">BWY73_00790</name>
</gene>
<sequence>MEDKYSGLRKASSAWRIFAWGVAAVCMVGFLVGLGWIFRKPEAGLVLCLVFAFHGLVGFVGCYTISQLILVALDIEKNIRAERPPAGPGSEG</sequence>
<dbReference type="EMBL" id="MWAK01000095">
    <property type="protein sequence ID" value="OPZ92477.1"/>
    <property type="molecule type" value="Genomic_DNA"/>
</dbReference>
<keyword evidence="1" id="KW-0812">Transmembrane</keyword>
<dbReference type="AlphaFoldDB" id="A0A1V5MGV8"/>
<keyword evidence="1" id="KW-0472">Membrane</keyword>
<organism evidence="2">
    <name type="scientific">candidate division TA06 bacterium ADurb.Bin417</name>
    <dbReference type="NCBI Taxonomy" id="1852828"/>
    <lineage>
        <taxon>Bacteria</taxon>
        <taxon>Bacteria division TA06</taxon>
    </lineage>
</organism>
<comment type="caution">
    <text evidence="2">The sequence shown here is derived from an EMBL/GenBank/DDBJ whole genome shotgun (WGS) entry which is preliminary data.</text>
</comment>
<proteinExistence type="predicted"/>
<protein>
    <submittedName>
        <fullName evidence="2">Uncharacterized protein</fullName>
    </submittedName>
</protein>
<feature type="transmembrane region" description="Helical" evidence="1">
    <location>
        <begin position="17"/>
        <end position="38"/>
    </location>
</feature>
<dbReference type="Proteomes" id="UP000485484">
    <property type="component" value="Unassembled WGS sequence"/>
</dbReference>
<accession>A0A1V5MGV8</accession>
<name>A0A1V5MGV8_UNCT6</name>
<evidence type="ECO:0000256" key="1">
    <source>
        <dbReference type="SAM" id="Phobius"/>
    </source>
</evidence>
<reference evidence="2" key="1">
    <citation type="submission" date="2017-02" db="EMBL/GenBank/DDBJ databases">
        <title>Delving into the versatile metabolic prowess of the omnipresent phylum Bacteroidetes.</title>
        <authorList>
            <person name="Nobu M.K."/>
            <person name="Mei R."/>
            <person name="Narihiro T."/>
            <person name="Kuroda K."/>
            <person name="Liu W.-T."/>
        </authorList>
    </citation>
    <scope>NUCLEOTIDE SEQUENCE</scope>
    <source>
        <strain evidence="2">ADurb.Bin417</strain>
    </source>
</reference>
<keyword evidence="1" id="KW-1133">Transmembrane helix</keyword>
<evidence type="ECO:0000313" key="2">
    <source>
        <dbReference type="EMBL" id="OPZ92477.1"/>
    </source>
</evidence>